<evidence type="ECO:0000256" key="2">
    <source>
        <dbReference type="ARBA" id="ARBA00023043"/>
    </source>
</evidence>
<dbReference type="InterPro" id="IPR001496">
    <property type="entry name" value="SOCS_box"/>
</dbReference>
<dbReference type="CTD" id="43683"/>
<dbReference type="SMART" id="SM00969">
    <property type="entry name" value="SOCS_box"/>
    <property type="match status" value="1"/>
</dbReference>
<dbReference type="GeneID" id="106751691"/>
<keyword evidence="1" id="KW-0833">Ubl conjugation pathway</keyword>
<feature type="domain" description="SOCS box" evidence="3">
    <location>
        <begin position="304"/>
        <end position="348"/>
    </location>
</feature>
<name>A0A6P3YCM1_DINQU</name>
<gene>
    <name evidence="5" type="primary">LOC106751691</name>
</gene>
<dbReference type="InterPro" id="IPR039147">
    <property type="entry name" value="ASB17"/>
</dbReference>
<dbReference type="PANTHER" id="PTHR20966">
    <property type="entry name" value="ANKYRIN REPEAT AND SOCS BOX PROTEIN 17"/>
    <property type="match status" value="1"/>
</dbReference>
<keyword evidence="4" id="KW-1185">Reference proteome</keyword>
<dbReference type="Pfam" id="PF07525">
    <property type="entry name" value="SOCS_box"/>
    <property type="match status" value="1"/>
</dbReference>
<organism evidence="4 5">
    <name type="scientific">Dinoponera quadriceps</name>
    <name type="common">South American ant</name>
    <dbReference type="NCBI Taxonomy" id="609295"/>
    <lineage>
        <taxon>Eukaryota</taxon>
        <taxon>Metazoa</taxon>
        <taxon>Ecdysozoa</taxon>
        <taxon>Arthropoda</taxon>
        <taxon>Hexapoda</taxon>
        <taxon>Insecta</taxon>
        <taxon>Pterygota</taxon>
        <taxon>Neoptera</taxon>
        <taxon>Endopterygota</taxon>
        <taxon>Hymenoptera</taxon>
        <taxon>Apocrita</taxon>
        <taxon>Aculeata</taxon>
        <taxon>Formicoidea</taxon>
        <taxon>Formicidae</taxon>
        <taxon>Ponerinae</taxon>
        <taxon>Ponerini</taxon>
        <taxon>Dinoponera</taxon>
    </lineage>
</organism>
<dbReference type="InterPro" id="IPR036036">
    <property type="entry name" value="SOCS_box-like_dom_sf"/>
</dbReference>
<dbReference type="PROSITE" id="PS50225">
    <property type="entry name" value="SOCS"/>
    <property type="match status" value="1"/>
</dbReference>
<dbReference type="KEGG" id="dqu:106751691"/>
<dbReference type="AlphaFoldDB" id="A0A6P3YCM1"/>
<keyword evidence="2" id="KW-0040">ANK repeat</keyword>
<reference evidence="5" key="1">
    <citation type="submission" date="2025-08" db="UniProtKB">
        <authorList>
            <consortium name="RefSeq"/>
        </authorList>
    </citation>
    <scope>IDENTIFICATION</scope>
</reference>
<accession>A0A6P3YCM1</accession>
<proteinExistence type="predicted"/>
<dbReference type="RefSeq" id="XP_014488188.1">
    <property type="nucleotide sequence ID" value="XM_014632702.1"/>
</dbReference>
<evidence type="ECO:0000313" key="5">
    <source>
        <dbReference type="RefSeq" id="XP_014488188.1"/>
    </source>
</evidence>
<protein>
    <submittedName>
        <fullName evidence="5">Uncharacterized protein LOC106751691</fullName>
    </submittedName>
</protein>
<evidence type="ECO:0000313" key="4">
    <source>
        <dbReference type="Proteomes" id="UP000515204"/>
    </source>
</evidence>
<evidence type="ECO:0000259" key="3">
    <source>
        <dbReference type="PROSITE" id="PS50225"/>
    </source>
</evidence>
<dbReference type="Gene3D" id="1.10.750.20">
    <property type="entry name" value="SOCS box"/>
    <property type="match status" value="1"/>
</dbReference>
<dbReference type="SUPFAM" id="SSF158235">
    <property type="entry name" value="SOCS box-like"/>
    <property type="match status" value="1"/>
</dbReference>
<dbReference type="CDD" id="cd03716">
    <property type="entry name" value="SOCS_ASB_like"/>
    <property type="match status" value="1"/>
</dbReference>
<evidence type="ECO:0000256" key="1">
    <source>
        <dbReference type="ARBA" id="ARBA00022786"/>
    </source>
</evidence>
<dbReference type="OrthoDB" id="6419934at2759"/>
<dbReference type="PANTHER" id="PTHR20966:SF2">
    <property type="entry name" value="ANKYRIN REPEAT AND SOCS BOX PROTEIN 17"/>
    <property type="match status" value="1"/>
</dbReference>
<dbReference type="GO" id="GO:0035556">
    <property type="term" value="P:intracellular signal transduction"/>
    <property type="evidence" value="ECO:0007669"/>
    <property type="project" value="InterPro"/>
</dbReference>
<sequence>MEVLIDCYFDRLFSEMERSCLASRYKRRELVNYFTDVINSCAEAENLDKQDVCERIVLSALRYHNITMMENGSVCLLGKFHNVLYVAAKLCYDWRLANNEIVSRLLNDIFYCEKTFERLLVGAIFGTRVTHFLSGWKCDFDDREENVRALVYFLNHATSGRLEYRCGDSSSPIKRRLIDVPMESYGQVLPLRVAVQHGAADILLVMLRYGASTESDETAPSPIEIILSRLSEFEEEPDDREEKVVYPEHLVTCLRLLLRTVSTGCVRTPEHIARRSGIFSMSLYERYPSLASRNLIPPERSGLRPAELRHLCRCRIRESLRTNWALPHGIKTLQIPESLRNYLDLLQD</sequence>
<dbReference type="FunFam" id="1.10.750.20:FF:000001">
    <property type="entry name" value="Ankyrin repeat and SOCS box containing 1"/>
    <property type="match status" value="1"/>
</dbReference>
<dbReference type="Proteomes" id="UP000515204">
    <property type="component" value="Unplaced"/>
</dbReference>